<dbReference type="Proteomes" id="UP000469452">
    <property type="component" value="Unassembled WGS sequence"/>
</dbReference>
<evidence type="ECO:0008006" key="3">
    <source>
        <dbReference type="Google" id="ProtNLM"/>
    </source>
</evidence>
<proteinExistence type="predicted"/>
<accession>A0A6A5B0J5</accession>
<dbReference type="AlphaFoldDB" id="A0A6A5B0J5"/>
<feature type="non-terminal residue" evidence="1">
    <location>
        <position position="210"/>
    </location>
</feature>
<name>A0A6A5B0J5_APHAT</name>
<protein>
    <recommendedName>
        <fullName evidence="3">KIF-binding protein</fullName>
    </recommendedName>
</protein>
<comment type="caution">
    <text evidence="1">The sequence shown here is derived from an EMBL/GenBank/DDBJ whole genome shotgun (WGS) entry which is preliminary data.</text>
</comment>
<reference evidence="1 2" key="1">
    <citation type="submission" date="2019-06" db="EMBL/GenBank/DDBJ databases">
        <title>Genomics analysis of Aphanomyces spp. identifies a new class of oomycete effector associated with host adaptation.</title>
        <authorList>
            <person name="Gaulin E."/>
        </authorList>
    </citation>
    <scope>NUCLEOTIDE SEQUENCE [LARGE SCALE GENOMIC DNA]</scope>
    <source>
        <strain evidence="1 2">E</strain>
    </source>
</reference>
<gene>
    <name evidence="1" type="ORF">AaE_000737</name>
</gene>
<organism evidence="1 2">
    <name type="scientific">Aphanomyces astaci</name>
    <name type="common">Crayfish plague agent</name>
    <dbReference type="NCBI Taxonomy" id="112090"/>
    <lineage>
        <taxon>Eukaryota</taxon>
        <taxon>Sar</taxon>
        <taxon>Stramenopiles</taxon>
        <taxon>Oomycota</taxon>
        <taxon>Saprolegniomycetes</taxon>
        <taxon>Saprolegniales</taxon>
        <taxon>Verrucalvaceae</taxon>
        <taxon>Aphanomyces</taxon>
    </lineage>
</organism>
<evidence type="ECO:0000313" key="1">
    <source>
        <dbReference type="EMBL" id="KAF0775563.1"/>
    </source>
</evidence>
<dbReference type="EMBL" id="VJMI01001373">
    <property type="protein sequence ID" value="KAF0775563.1"/>
    <property type="molecule type" value="Genomic_DNA"/>
</dbReference>
<evidence type="ECO:0000313" key="2">
    <source>
        <dbReference type="Proteomes" id="UP000469452"/>
    </source>
</evidence>
<sequence>MDAFPGVQTPFRPRLTSLVASLRRVVTTWQQYEAAMTTWPSNGATTGQVESLTDALVSVAMAIPPEEVGLFDVHVKFIDALARVHVQCGQFAEAAKCKLHLVDMATTRGGGNNNHGRSRGGRVVSTDEFVLVQYKLALTYLSPQHGNVVASSVTSWAMPDMALAIAQDMLAVCHKVQNYVEYATTLKIMDSVVAGVLAQQRGKPDDDAPP</sequence>